<accession>A0A934J333</accession>
<dbReference type="PIRSF" id="PIRSF005900">
    <property type="entry name" value="Dps"/>
    <property type="match status" value="1"/>
</dbReference>
<dbReference type="PANTHER" id="PTHR42932:SF1">
    <property type="entry name" value="GENERAL STRESS PROTEIN 20U"/>
    <property type="match status" value="1"/>
</dbReference>
<protein>
    <submittedName>
        <fullName evidence="5">DNA starvation/stationary phase protection protein</fullName>
    </submittedName>
</protein>
<comment type="caution">
    <text evidence="5">The sequence shown here is derived from an EMBL/GenBank/DDBJ whole genome shotgun (WGS) entry which is preliminary data.</text>
</comment>
<evidence type="ECO:0000313" key="6">
    <source>
        <dbReference type="Proteomes" id="UP000640274"/>
    </source>
</evidence>
<dbReference type="Gene3D" id="1.20.1260.10">
    <property type="match status" value="1"/>
</dbReference>
<dbReference type="PROSITE" id="PS00819">
    <property type="entry name" value="DPS_2"/>
    <property type="match status" value="1"/>
</dbReference>
<evidence type="ECO:0000256" key="2">
    <source>
        <dbReference type="RuleBase" id="RU003875"/>
    </source>
</evidence>
<dbReference type="Proteomes" id="UP000640274">
    <property type="component" value="Unassembled WGS sequence"/>
</dbReference>
<keyword evidence="6" id="KW-1185">Reference proteome</keyword>
<dbReference type="PRINTS" id="PR01346">
    <property type="entry name" value="HELNAPAPROT"/>
</dbReference>
<evidence type="ECO:0000313" key="5">
    <source>
        <dbReference type="EMBL" id="MBJ6361890.1"/>
    </source>
</evidence>
<keyword evidence="3" id="KW-0175">Coiled coil</keyword>
<evidence type="ECO:0000256" key="1">
    <source>
        <dbReference type="ARBA" id="ARBA00009497"/>
    </source>
</evidence>
<dbReference type="GO" id="GO:0008199">
    <property type="term" value="F:ferric iron binding"/>
    <property type="evidence" value="ECO:0007669"/>
    <property type="project" value="InterPro"/>
</dbReference>
<organism evidence="5 6">
    <name type="scientific">Paenibacillus roseus</name>
    <dbReference type="NCBI Taxonomy" id="2798579"/>
    <lineage>
        <taxon>Bacteria</taxon>
        <taxon>Bacillati</taxon>
        <taxon>Bacillota</taxon>
        <taxon>Bacilli</taxon>
        <taxon>Bacillales</taxon>
        <taxon>Paenibacillaceae</taxon>
        <taxon>Paenibacillus</taxon>
    </lineage>
</organism>
<reference evidence="5" key="1">
    <citation type="submission" date="2020-12" db="EMBL/GenBank/DDBJ databases">
        <authorList>
            <person name="Huq M.A."/>
        </authorList>
    </citation>
    <scope>NUCLEOTIDE SEQUENCE</scope>
    <source>
        <strain evidence="5">MAHUQ-46</strain>
    </source>
</reference>
<comment type="similarity">
    <text evidence="1 2">Belongs to the Dps family.</text>
</comment>
<sequence>MATHAPEKRQHSLEVIGKLNRQVANWSVLYMKLHHFHWYVKGPHFFTLHEKFEELYNEAALIVDELAERVLTLGGKPTSTLKEQLSLASIREAEGGESAIEMIKQLTADLQQLAAESKEIAEAADEVGDAPTADMLVGRQEWIEKTVWMLKAYQEA</sequence>
<dbReference type="RefSeq" id="WP_199019442.1">
    <property type="nucleotide sequence ID" value="NZ_JAELUP010000061.1"/>
</dbReference>
<dbReference type="InterPro" id="IPR012347">
    <property type="entry name" value="Ferritin-like"/>
</dbReference>
<feature type="coiled-coil region" evidence="3">
    <location>
        <begin position="96"/>
        <end position="123"/>
    </location>
</feature>
<dbReference type="Pfam" id="PF00210">
    <property type="entry name" value="Ferritin"/>
    <property type="match status" value="1"/>
</dbReference>
<dbReference type="InterPro" id="IPR009078">
    <property type="entry name" value="Ferritin-like_SF"/>
</dbReference>
<proteinExistence type="inferred from homology"/>
<name>A0A934J333_9BACL</name>
<dbReference type="SUPFAM" id="SSF47240">
    <property type="entry name" value="Ferritin-like"/>
    <property type="match status" value="1"/>
</dbReference>
<dbReference type="GO" id="GO:0016722">
    <property type="term" value="F:oxidoreductase activity, acting on metal ions"/>
    <property type="evidence" value="ECO:0007669"/>
    <property type="project" value="InterPro"/>
</dbReference>
<dbReference type="EMBL" id="JAELUP010000061">
    <property type="protein sequence ID" value="MBJ6361890.1"/>
    <property type="molecule type" value="Genomic_DNA"/>
</dbReference>
<gene>
    <name evidence="5" type="ORF">JFN88_11510</name>
</gene>
<dbReference type="CDD" id="cd01043">
    <property type="entry name" value="DPS"/>
    <property type="match status" value="1"/>
</dbReference>
<evidence type="ECO:0000259" key="4">
    <source>
        <dbReference type="Pfam" id="PF00210"/>
    </source>
</evidence>
<dbReference type="InterPro" id="IPR002177">
    <property type="entry name" value="DPS_DNA-bd"/>
</dbReference>
<feature type="domain" description="Ferritin/DPS" evidence="4">
    <location>
        <begin position="18"/>
        <end position="154"/>
    </location>
</feature>
<dbReference type="AlphaFoldDB" id="A0A934J333"/>
<dbReference type="PANTHER" id="PTHR42932">
    <property type="entry name" value="GENERAL STRESS PROTEIN 20U"/>
    <property type="match status" value="1"/>
</dbReference>
<dbReference type="InterPro" id="IPR023188">
    <property type="entry name" value="DPS_DNA-bd_CS"/>
</dbReference>
<dbReference type="InterPro" id="IPR008331">
    <property type="entry name" value="Ferritin_DPS_dom"/>
</dbReference>
<evidence type="ECO:0000256" key="3">
    <source>
        <dbReference type="SAM" id="Coils"/>
    </source>
</evidence>
<dbReference type="PROSITE" id="PS00818">
    <property type="entry name" value="DPS_1"/>
    <property type="match status" value="1"/>
</dbReference>